<dbReference type="HOGENOM" id="CLU_042901_0_0_4"/>
<protein>
    <submittedName>
        <fullName evidence="2">Uncharacterized protein</fullName>
    </submittedName>
</protein>
<dbReference type="EMBL" id="CP001715">
    <property type="protein sequence ID" value="ACV35953.1"/>
    <property type="molecule type" value="Genomic_DNA"/>
</dbReference>
<gene>
    <name evidence="2" type="ordered locus">CAP2UW1_2667</name>
</gene>
<keyword evidence="1" id="KW-0175">Coiled coil</keyword>
<feature type="coiled-coil region" evidence="1">
    <location>
        <begin position="274"/>
        <end position="301"/>
    </location>
</feature>
<proteinExistence type="predicted"/>
<name>C7RSQ1_ACCRE</name>
<reference evidence="2" key="2">
    <citation type="submission" date="2009-09" db="EMBL/GenBank/DDBJ databases">
        <title>Complete sequence of chromosome of Candidatus Accumulibacter phosphatis clade IIA str. UW-1.</title>
        <authorList>
            <consortium name="US DOE Joint Genome Institute"/>
            <person name="Martin H.G."/>
            <person name="Ivanova N."/>
            <person name="Kunin V."/>
            <person name="Warnecke F."/>
            <person name="Barry K."/>
            <person name="He S."/>
            <person name="Salamov A."/>
            <person name="Szeto E."/>
            <person name="Dalin E."/>
            <person name="Pangilinan J.L."/>
            <person name="Lapidus A."/>
            <person name="Lowry S."/>
            <person name="Kyrpides N.C."/>
            <person name="McMahon K.D."/>
            <person name="Hugenholtz P."/>
        </authorList>
    </citation>
    <scope>NUCLEOTIDE SEQUENCE [LARGE SCALE GENOMIC DNA]</scope>
    <source>
        <strain evidence="2">UW-1</strain>
    </source>
</reference>
<organism evidence="2">
    <name type="scientific">Accumulibacter regalis</name>
    <dbReference type="NCBI Taxonomy" id="522306"/>
    <lineage>
        <taxon>Bacteria</taxon>
        <taxon>Pseudomonadati</taxon>
        <taxon>Pseudomonadota</taxon>
        <taxon>Betaproteobacteria</taxon>
        <taxon>Candidatus Accumulibacter</taxon>
    </lineage>
</organism>
<dbReference type="OrthoDB" id="9066681at2"/>
<dbReference type="AlphaFoldDB" id="C7RSQ1"/>
<dbReference type="eggNOG" id="ENOG502Z806">
    <property type="taxonomic scope" value="Bacteria"/>
</dbReference>
<dbReference type="STRING" id="522306.CAP2UW1_2667"/>
<accession>C7RSQ1</accession>
<sequence>MSEYQYYEFQAIDRPLTAAEMSELRSISTRARITPTSFVNEYSWGDFKGQPDVWMERYFDAFLYLANWGSHRLKLRLPPRLLNPASALTYFGSDSAFVNVKSGKLILSFASDEEEGGEWVEGEGRLSSLISVRAELARGDLRALYLGWLLRVQAGEIDHKEPEPPVPPGLGQLSASLVSLAEFLRIDDDLLHVAAKASSPLSDLVLDRDEFLVWVGTLAAPEKDELLTRLVIESEQVAVTELQQRFRQQRGAAGSGPVTTGRTVGQLLAAAKAHAQQRRRIETEKRAEEKMRREREEAVAREKHLDSLVGREARLWAEIDALVATTQAAGYDQALRHLVDLRDLDARSRGGDFRLRIASLRQVHARKLAFIRRLDKAGL</sequence>
<evidence type="ECO:0000256" key="1">
    <source>
        <dbReference type="SAM" id="Coils"/>
    </source>
</evidence>
<reference evidence="2" key="1">
    <citation type="submission" date="2009-08" db="EMBL/GenBank/DDBJ databases">
        <authorList>
            <consortium name="US DOE Joint Genome Institute"/>
            <person name="Lucas S."/>
            <person name="Copeland A."/>
            <person name="Lapidus A."/>
            <person name="Glavina del Rio T."/>
            <person name="Dalin E."/>
            <person name="Tice H."/>
            <person name="Bruce D."/>
            <person name="Barry K."/>
            <person name="Pitluck S."/>
            <person name="Lowry S."/>
            <person name="Larimer F."/>
            <person name="Land M."/>
            <person name="Hauser L."/>
            <person name="Kyrpides N."/>
            <person name="Ivanova N."/>
            <person name="McMahon K.D."/>
            <person name="Hugenholtz P."/>
        </authorList>
    </citation>
    <scope>NUCLEOTIDE SEQUENCE</scope>
    <source>
        <strain evidence="2">UW-1</strain>
    </source>
</reference>
<dbReference type="KEGG" id="app:CAP2UW1_2667"/>
<evidence type="ECO:0000313" key="2">
    <source>
        <dbReference type="EMBL" id="ACV35953.1"/>
    </source>
</evidence>